<sequence>MGTEPRGIETPMGTEPRVSNGYRAQGGNPLNGRPYNFHGRGRGGYPSNAVSSMNSVDSHREVPPSPSVSHFRETLINATTILSLLLVFCLYSCANGSLQTKELNSQVYQICNVKADSQYIAPPTDHRCEIPEIRKLNEVKIEVYV</sequence>
<feature type="region of interest" description="Disordered" evidence="1">
    <location>
        <begin position="1"/>
        <end position="65"/>
    </location>
</feature>
<evidence type="ECO:0000256" key="1">
    <source>
        <dbReference type="SAM" id="MobiDB-lite"/>
    </source>
</evidence>
<organism evidence="2 3">
    <name type="scientific">Acrobeloides nanus</name>
    <dbReference type="NCBI Taxonomy" id="290746"/>
    <lineage>
        <taxon>Eukaryota</taxon>
        <taxon>Metazoa</taxon>
        <taxon>Ecdysozoa</taxon>
        <taxon>Nematoda</taxon>
        <taxon>Chromadorea</taxon>
        <taxon>Rhabditida</taxon>
        <taxon>Tylenchina</taxon>
        <taxon>Cephalobomorpha</taxon>
        <taxon>Cephaloboidea</taxon>
        <taxon>Cephalobidae</taxon>
        <taxon>Acrobeloides</taxon>
    </lineage>
</organism>
<protein>
    <submittedName>
        <fullName evidence="3">Uncharacterized protein</fullName>
    </submittedName>
</protein>
<name>A0A914EEW5_9BILA</name>
<dbReference type="WBParaSite" id="ACRNAN_scaffold758.g10796.t1">
    <property type="protein sequence ID" value="ACRNAN_scaffold758.g10796.t1"/>
    <property type="gene ID" value="ACRNAN_scaffold758.g10796"/>
</dbReference>
<dbReference type="AlphaFoldDB" id="A0A914EEW5"/>
<keyword evidence="2" id="KW-1185">Reference proteome</keyword>
<accession>A0A914EEW5</accession>
<reference evidence="3" key="1">
    <citation type="submission" date="2022-11" db="UniProtKB">
        <authorList>
            <consortium name="WormBaseParasite"/>
        </authorList>
    </citation>
    <scope>IDENTIFICATION</scope>
</reference>
<evidence type="ECO:0000313" key="2">
    <source>
        <dbReference type="Proteomes" id="UP000887540"/>
    </source>
</evidence>
<dbReference type="Proteomes" id="UP000887540">
    <property type="component" value="Unplaced"/>
</dbReference>
<proteinExistence type="predicted"/>
<evidence type="ECO:0000313" key="3">
    <source>
        <dbReference type="WBParaSite" id="ACRNAN_scaffold758.g10796.t1"/>
    </source>
</evidence>